<proteinExistence type="predicted"/>
<reference evidence="2 4" key="1">
    <citation type="submission" date="2018-07" db="EMBL/GenBank/DDBJ databases">
        <title>Complete genome sequence of soil actinomycete Streptomyces cavourensis tj430.</title>
        <authorList>
            <person name="Wang P."/>
            <person name="Huang Y."/>
        </authorList>
    </citation>
    <scope>NUCLEOTIDE SEQUENCE [LARGE SCALE GENOMIC DNA]</scope>
    <source>
        <strain evidence="2 4">TJ430</strain>
    </source>
</reference>
<dbReference type="Proteomes" id="UP001058236">
    <property type="component" value="Chromosome"/>
</dbReference>
<organism evidence="2 4">
    <name type="scientific">Streptomyces cavourensis</name>
    <dbReference type="NCBI Taxonomy" id="67258"/>
    <lineage>
        <taxon>Bacteria</taxon>
        <taxon>Bacillati</taxon>
        <taxon>Actinomycetota</taxon>
        <taxon>Actinomycetes</taxon>
        <taxon>Kitasatosporales</taxon>
        <taxon>Streptomycetaceae</taxon>
        <taxon>Streptomyces</taxon>
    </lineage>
</organism>
<accession>A0AAD0Q4R2</accession>
<dbReference type="PROSITE" id="PS51318">
    <property type="entry name" value="TAT"/>
    <property type="match status" value="1"/>
</dbReference>
<keyword evidence="5" id="KW-1185">Reference proteome</keyword>
<protein>
    <submittedName>
        <fullName evidence="2">Uncharacterized protein</fullName>
    </submittedName>
</protein>
<evidence type="ECO:0000313" key="5">
    <source>
        <dbReference type="Proteomes" id="UP001058236"/>
    </source>
</evidence>
<evidence type="ECO:0000256" key="1">
    <source>
        <dbReference type="SAM" id="SignalP"/>
    </source>
</evidence>
<reference evidence="3" key="2">
    <citation type="submission" date="2022-07" db="EMBL/GenBank/DDBJ databases">
        <title>Genomic of Streptomyces cavourensis F2.</title>
        <authorList>
            <person name="Hu S."/>
            <person name="Liang W."/>
        </authorList>
    </citation>
    <scope>NUCLEOTIDE SEQUENCE</scope>
    <source>
        <strain evidence="3">F2</strain>
    </source>
</reference>
<dbReference type="InterPro" id="IPR006311">
    <property type="entry name" value="TAT_signal"/>
</dbReference>
<keyword evidence="1" id="KW-0732">Signal</keyword>
<dbReference type="EMBL" id="CP101397">
    <property type="protein sequence ID" value="UTR82187.1"/>
    <property type="molecule type" value="Genomic_DNA"/>
</dbReference>
<evidence type="ECO:0000313" key="2">
    <source>
        <dbReference type="EMBL" id="AXI71787.1"/>
    </source>
</evidence>
<feature type="chain" id="PRO_5042112928" evidence="1">
    <location>
        <begin position="34"/>
        <end position="158"/>
    </location>
</feature>
<dbReference type="Proteomes" id="UP000253779">
    <property type="component" value="Chromosome"/>
</dbReference>
<sequence length="158" mass="17090">MPRSHARRRAATVAAVIGLALSSSVLTAPTAQAAPKLTWEEIGYKKELKADGTRGFQLYHHPHNIGAITWAADPLLGSWTGDTLYVNDKESDGYYIVGQVKQVSTGKVIIDINTKGKPAPSKVKKTKNLKEGTKLQIRACVKKGSTNHGCTSWYSAKA</sequence>
<dbReference type="AlphaFoldDB" id="A0AAD0Q4R2"/>
<evidence type="ECO:0000313" key="3">
    <source>
        <dbReference type="EMBL" id="UTR82187.1"/>
    </source>
</evidence>
<evidence type="ECO:0000313" key="4">
    <source>
        <dbReference type="Proteomes" id="UP000253779"/>
    </source>
</evidence>
<dbReference type="EMBL" id="CP030930">
    <property type="protein sequence ID" value="AXI71787.1"/>
    <property type="molecule type" value="Genomic_DNA"/>
</dbReference>
<name>A0AAD0Q4R2_9ACTN</name>
<gene>
    <name evidence="2" type="ORF">DTW94_11205</name>
    <name evidence="3" type="ORF">NLU04_28765</name>
</gene>
<feature type="signal peptide" evidence="1">
    <location>
        <begin position="1"/>
        <end position="33"/>
    </location>
</feature>
<dbReference type="RefSeq" id="WP_114931336.1">
    <property type="nucleotide sequence ID" value="NZ_CP030930.1"/>
</dbReference>